<gene>
    <name evidence="1" type="ORF">SVIM_LOCUS320093</name>
</gene>
<dbReference type="EMBL" id="CAADRP010001707">
    <property type="protein sequence ID" value="VFU48654.1"/>
    <property type="molecule type" value="Genomic_DNA"/>
</dbReference>
<dbReference type="AlphaFoldDB" id="A0A6N2M4L7"/>
<protein>
    <submittedName>
        <fullName evidence="1">Uncharacterized protein</fullName>
    </submittedName>
</protein>
<sequence length="179" mass="19818">MHTRGGSSTRGQSGFGFASQVSSPLQAMLATMATIYVAGRQQKKVSAVDMELAAARQAGFVSKKLIGRKTNRDAIRKAWMPTETSEIYSISSALVQFISVNRSIFHTRAHDDVCTGSWLGFIRLCLTEEQEKGHVTYKCQGARCMNFQAMHLVGVDPDCTKTFKKFMRILYTASCHSAH</sequence>
<proteinExistence type="predicted"/>
<evidence type="ECO:0000313" key="1">
    <source>
        <dbReference type="EMBL" id="VFU48654.1"/>
    </source>
</evidence>
<name>A0A6N2M4L7_SALVM</name>
<dbReference type="UniPathway" id="UPA00378"/>
<accession>A0A6N2M4L7</accession>
<organism evidence="1">
    <name type="scientific">Salix viminalis</name>
    <name type="common">Common osier</name>
    <name type="synonym">Basket willow</name>
    <dbReference type="NCBI Taxonomy" id="40686"/>
    <lineage>
        <taxon>Eukaryota</taxon>
        <taxon>Viridiplantae</taxon>
        <taxon>Streptophyta</taxon>
        <taxon>Embryophyta</taxon>
        <taxon>Tracheophyta</taxon>
        <taxon>Spermatophyta</taxon>
        <taxon>Magnoliopsida</taxon>
        <taxon>eudicotyledons</taxon>
        <taxon>Gunneridae</taxon>
        <taxon>Pentapetalae</taxon>
        <taxon>rosids</taxon>
        <taxon>fabids</taxon>
        <taxon>Malpighiales</taxon>
        <taxon>Salicaceae</taxon>
        <taxon>Saliceae</taxon>
        <taxon>Salix</taxon>
    </lineage>
</organism>
<reference evidence="1" key="1">
    <citation type="submission" date="2019-03" db="EMBL/GenBank/DDBJ databases">
        <authorList>
            <person name="Mank J."/>
            <person name="Almeida P."/>
        </authorList>
    </citation>
    <scope>NUCLEOTIDE SEQUENCE</scope>
    <source>
        <strain evidence="1">78183</strain>
    </source>
</reference>